<proteinExistence type="predicted"/>
<feature type="compositionally biased region" description="Basic and acidic residues" evidence="1">
    <location>
        <begin position="424"/>
        <end position="434"/>
    </location>
</feature>
<gene>
    <name evidence="3" type="ORF">KFE25_002535</name>
</gene>
<dbReference type="Proteomes" id="UP000751190">
    <property type="component" value="Unassembled WGS sequence"/>
</dbReference>
<feature type="compositionally biased region" description="Pro residues" evidence="1">
    <location>
        <begin position="696"/>
        <end position="710"/>
    </location>
</feature>
<sequence>MALAGAQAAAPPPEWQRARAVRARKHQQLYRELADTEGVDEGAAAPLAVPARSKPHVLAPAGGWPQLRAAIAAGADAVYFGCSAGLNARARASNFGLDELGEVMATLNEHGVRGYMCVNVLTFDEELDARVPHDLILAAHAAGVHALIVQDLAVAQLARELAPGLGVHASTQMSVTDGHGAVHAAREARAETVVVGRELSVDEVGSVRSALDGAGLADVGLEVFVHGALCVSYSGQCFSSEAWGGRSANRGQCAQACRMPYGLLVDGRLSGFMDESELEGGAAYLLSPQDLGALELVPQLIAAGAATLKIEGRLKGAEYVYATTRAYRAAVDTAWAQQQGDAHVAPPATGGADGEATADASAERAVTLDDWTPSRAELAQLFARAQDESHDGLSSGFLRGPAHQQLVRGRTPGHRGVFVGTVSHGRDTRTREGGGRAAVAAIDGSGSGGDGDGGGGAVPREGLSATIVLEQPLAMGDGIVFDDPRHYEGGHGRVGKGGGELGGSVLAVHDVRTGALVPPELQRPGAAYNVVLQAPRAPPQRAGARAAPALRAGQRVWRTKQLSLERAVSQRLARAHELGREAVRVAVRGASGQPLVVELVDSAGRRAQASTVSPLAPSTRAPPSGPPSVGAPDALAAAAAKAIGDLGASPLALRDAVDTSDLAPGLHVPGREIKAARRAALSQLVEMRAAGSARPAQPPPHAVATPPPPRAARRAHASAADGARPRPADSGDAAGGVRLSVLCRTAAQVEALSALPSVLARGSAVDEIICDHLEMRGIEASVALARAAGLRAIVAAPRVIKPAEDGLWRVLAAAGADGVLVRSAGLLAQLADAREASAEGDALRTLALHGDFSLNAANAPSARLLLGSGLARLTPTHDCNGAQAAEMARRLGEDSARLELIVHTHLPIFHTEHCVFARTLSVGNSYVDCGHPCERHAVHLRSAEGDDHLLLADMGCRNTLFNAQAQSGARFVRAWRAAGVRRLRIELVDEPAHVAIRLVELYAQLVRDEASADDVLAFVDAHAHDSNGRLHGVGEGSLRVQREREWSSLKKTARR</sequence>
<dbReference type="InterPro" id="IPR020988">
    <property type="entry name" value="Pept_U32_collagenase"/>
</dbReference>
<feature type="region of interest" description="Disordered" evidence="1">
    <location>
        <begin position="608"/>
        <end position="629"/>
    </location>
</feature>
<keyword evidence="4" id="KW-1185">Reference proteome</keyword>
<dbReference type="InterPro" id="IPR001539">
    <property type="entry name" value="Peptidase_U32"/>
</dbReference>
<evidence type="ECO:0000313" key="4">
    <source>
        <dbReference type="Proteomes" id="UP000751190"/>
    </source>
</evidence>
<feature type="region of interest" description="Disordered" evidence="1">
    <location>
        <begin position="406"/>
        <end position="435"/>
    </location>
</feature>
<organism evidence="3 4">
    <name type="scientific">Diacronema lutheri</name>
    <name type="common">Unicellular marine alga</name>
    <name type="synonym">Monochrysis lutheri</name>
    <dbReference type="NCBI Taxonomy" id="2081491"/>
    <lineage>
        <taxon>Eukaryota</taxon>
        <taxon>Haptista</taxon>
        <taxon>Haptophyta</taxon>
        <taxon>Pavlovophyceae</taxon>
        <taxon>Pavlovales</taxon>
        <taxon>Pavlovaceae</taxon>
        <taxon>Diacronema</taxon>
    </lineage>
</organism>
<dbReference type="InterPro" id="IPR051454">
    <property type="entry name" value="RNA/ubiquinone_mod_enzymes"/>
</dbReference>
<feature type="compositionally biased region" description="Low complexity" evidence="1">
    <location>
        <begin position="345"/>
        <end position="360"/>
    </location>
</feature>
<feature type="region of interest" description="Disordered" evidence="1">
    <location>
        <begin position="340"/>
        <end position="361"/>
    </location>
</feature>
<evidence type="ECO:0000313" key="3">
    <source>
        <dbReference type="EMBL" id="KAG8459128.1"/>
    </source>
</evidence>
<dbReference type="Pfam" id="PF12392">
    <property type="entry name" value="DUF3656"/>
    <property type="match status" value="1"/>
</dbReference>
<evidence type="ECO:0000259" key="2">
    <source>
        <dbReference type="Pfam" id="PF12392"/>
    </source>
</evidence>
<feature type="domain" description="Peptidase U32 collagenase" evidence="2">
    <location>
        <begin position="556"/>
        <end position="688"/>
    </location>
</feature>
<reference evidence="3" key="1">
    <citation type="submission" date="2021-05" db="EMBL/GenBank/DDBJ databases">
        <title>The genome of the haptophyte Pavlova lutheri (Diacronema luteri, Pavlovales) - a model for lipid biosynthesis in eukaryotic algae.</title>
        <authorList>
            <person name="Hulatt C.J."/>
            <person name="Posewitz M.C."/>
        </authorList>
    </citation>
    <scope>NUCLEOTIDE SEQUENCE</scope>
    <source>
        <strain evidence="3">NIVA-4/92</strain>
    </source>
</reference>
<protein>
    <recommendedName>
        <fullName evidence="2">Peptidase U32 collagenase domain-containing protein</fullName>
    </recommendedName>
</protein>
<dbReference type="OMA" id="ACRLPYG"/>
<feature type="compositionally biased region" description="Gly residues" evidence="1">
    <location>
        <begin position="445"/>
        <end position="457"/>
    </location>
</feature>
<name>A0A8J6C961_DIALT</name>
<accession>A0A8J6C961</accession>
<feature type="region of interest" description="Disordered" evidence="1">
    <location>
        <begin position="689"/>
        <end position="732"/>
    </location>
</feature>
<dbReference type="OrthoDB" id="426032at2759"/>
<dbReference type="PANTHER" id="PTHR30217">
    <property type="entry name" value="PEPTIDASE U32 FAMILY"/>
    <property type="match status" value="1"/>
</dbReference>
<dbReference type="AlphaFoldDB" id="A0A8J6C961"/>
<evidence type="ECO:0000256" key="1">
    <source>
        <dbReference type="SAM" id="MobiDB-lite"/>
    </source>
</evidence>
<dbReference type="PANTHER" id="PTHR30217:SF10">
    <property type="entry name" value="23S RRNA 5-HYDROXYCYTIDINE C2501 SYNTHASE"/>
    <property type="match status" value="1"/>
</dbReference>
<feature type="region of interest" description="Disordered" evidence="1">
    <location>
        <begin position="440"/>
        <end position="459"/>
    </location>
</feature>
<comment type="caution">
    <text evidence="3">The sequence shown here is derived from an EMBL/GenBank/DDBJ whole genome shotgun (WGS) entry which is preliminary data.</text>
</comment>
<dbReference type="Pfam" id="PF01136">
    <property type="entry name" value="Peptidase_U32"/>
    <property type="match status" value="2"/>
</dbReference>
<dbReference type="EMBL" id="JAGTXO010000044">
    <property type="protein sequence ID" value="KAG8459128.1"/>
    <property type="molecule type" value="Genomic_DNA"/>
</dbReference>